<evidence type="ECO:0000256" key="1">
    <source>
        <dbReference type="ARBA" id="ARBA00005466"/>
    </source>
</evidence>
<sequence>MKSHLLVSFILLLSVRFELTYGTPTTACNVLQAALPDRVFFPGSDEYTEDNEHFYGSSSEVSTCTVQPESAADVGIILQVVANSTTQSPFAIKSGGHGVARGFSSTPGIQISLSRFNDIAYNATASTVKIGAGLTWDQVYTLLEPFNVKVMGGRVPGVGVGGLLLGGGFGYFTDQYGLGVDNIVSLDLVLPDGTFTVVSEASDPDLFFALKGGFNNFGIVIAFTMKAYPQTDVWAANVIHPINSTSTVHQAIADWSATNDDLKGVVIPLYAHVGGQTLLVTSLFYDAPMQPSIFDDFINVPGATMQVSGVMSLAQVGEALFGGLVGNPNRGSKHTVPITHYTVAILDEIKSQFEKIVSDAQTNDRPFIIVNIVVEPFVQPFAHSTDSAYPHPPERSVCPTMLEINWYNATDDAYFLNALEEAQQAIQAVAIAEGQSFADDILYNNYAPADTPLELLYGDNLKRLKEVKERVDPGNIMGLTGGFKF</sequence>
<proteinExistence type="inferred from homology"/>
<dbReference type="InterPro" id="IPR050416">
    <property type="entry name" value="FAD-linked_Oxidoreductase"/>
</dbReference>
<dbReference type="InterPro" id="IPR016167">
    <property type="entry name" value="FAD-bd_PCMH_sub1"/>
</dbReference>
<dbReference type="Gene3D" id="3.30.465.10">
    <property type="match status" value="1"/>
</dbReference>
<reference evidence="7 8" key="1">
    <citation type="submission" date="2015-12" db="EMBL/GenBank/DDBJ databases">
        <title>Draft genome sequence of Moniliophthora roreri, the causal agent of frosty pod rot of cacao.</title>
        <authorList>
            <person name="Aime M.C."/>
            <person name="Diaz-Valderrama J.R."/>
            <person name="Kijpornyongpan T."/>
            <person name="Phillips-Mora W."/>
        </authorList>
    </citation>
    <scope>NUCLEOTIDE SEQUENCE [LARGE SCALE GENOMIC DNA]</scope>
    <source>
        <strain evidence="7 8">MCA 2952</strain>
    </source>
</reference>
<dbReference type="InterPro" id="IPR036318">
    <property type="entry name" value="FAD-bd_PCMH-like_sf"/>
</dbReference>
<name>A0A0W0FPH6_MONRR</name>
<dbReference type="Gene3D" id="3.30.43.10">
    <property type="entry name" value="Uridine Diphospho-n-acetylenolpyruvylglucosamine Reductase, domain 2"/>
    <property type="match status" value="1"/>
</dbReference>
<dbReference type="Pfam" id="PF01565">
    <property type="entry name" value="FAD_binding_4"/>
    <property type="match status" value="1"/>
</dbReference>
<evidence type="ECO:0000256" key="5">
    <source>
        <dbReference type="SAM" id="SignalP"/>
    </source>
</evidence>
<evidence type="ECO:0000259" key="6">
    <source>
        <dbReference type="PROSITE" id="PS51387"/>
    </source>
</evidence>
<dbReference type="PROSITE" id="PS51387">
    <property type="entry name" value="FAD_PCMH"/>
    <property type="match status" value="1"/>
</dbReference>
<feature type="chain" id="PRO_5006901985" evidence="5">
    <location>
        <begin position="23"/>
        <end position="485"/>
    </location>
</feature>
<gene>
    <name evidence="7" type="ORF">WG66_9312</name>
</gene>
<feature type="signal peptide" evidence="5">
    <location>
        <begin position="1"/>
        <end position="22"/>
    </location>
</feature>
<dbReference type="eggNOG" id="KOG1231">
    <property type="taxonomic scope" value="Eukaryota"/>
</dbReference>
<evidence type="ECO:0000313" key="7">
    <source>
        <dbReference type="EMBL" id="KTB38104.1"/>
    </source>
</evidence>
<dbReference type="SUPFAM" id="SSF56176">
    <property type="entry name" value="FAD-binding/transporter-associated domain-like"/>
    <property type="match status" value="1"/>
</dbReference>
<dbReference type="InterPro" id="IPR006094">
    <property type="entry name" value="Oxid_FAD_bind_N"/>
</dbReference>
<dbReference type="InterPro" id="IPR012951">
    <property type="entry name" value="BBE"/>
</dbReference>
<dbReference type="AlphaFoldDB" id="A0A0W0FPH6"/>
<organism evidence="7 8">
    <name type="scientific">Moniliophthora roreri</name>
    <name type="common">Frosty pod rot fungus</name>
    <name type="synonym">Monilia roreri</name>
    <dbReference type="NCBI Taxonomy" id="221103"/>
    <lineage>
        <taxon>Eukaryota</taxon>
        <taxon>Fungi</taxon>
        <taxon>Dikarya</taxon>
        <taxon>Basidiomycota</taxon>
        <taxon>Agaricomycotina</taxon>
        <taxon>Agaricomycetes</taxon>
        <taxon>Agaricomycetidae</taxon>
        <taxon>Agaricales</taxon>
        <taxon>Marasmiineae</taxon>
        <taxon>Marasmiaceae</taxon>
        <taxon>Moniliophthora</taxon>
    </lineage>
</organism>
<dbReference type="GO" id="GO:0016491">
    <property type="term" value="F:oxidoreductase activity"/>
    <property type="evidence" value="ECO:0007669"/>
    <property type="project" value="UniProtKB-KW"/>
</dbReference>
<dbReference type="Proteomes" id="UP000054988">
    <property type="component" value="Unassembled WGS sequence"/>
</dbReference>
<dbReference type="EMBL" id="LATX01001781">
    <property type="protein sequence ID" value="KTB38104.1"/>
    <property type="molecule type" value="Genomic_DNA"/>
</dbReference>
<accession>A0A0W0FPH6</accession>
<comment type="similarity">
    <text evidence="1">Belongs to the oxygen-dependent FAD-linked oxidoreductase family.</text>
</comment>
<dbReference type="GO" id="GO:0071949">
    <property type="term" value="F:FAD binding"/>
    <property type="evidence" value="ECO:0007669"/>
    <property type="project" value="InterPro"/>
</dbReference>
<evidence type="ECO:0000313" key="8">
    <source>
        <dbReference type="Proteomes" id="UP000054988"/>
    </source>
</evidence>
<dbReference type="InterPro" id="IPR016169">
    <property type="entry name" value="FAD-bd_PCMH_sub2"/>
</dbReference>
<protein>
    <submittedName>
        <fullName evidence="7">Putative FAD-binding domain-containing protein</fullName>
    </submittedName>
</protein>
<evidence type="ECO:0000256" key="4">
    <source>
        <dbReference type="ARBA" id="ARBA00023002"/>
    </source>
</evidence>
<dbReference type="PANTHER" id="PTHR42973:SF13">
    <property type="entry name" value="FAD-BINDING PCMH-TYPE DOMAIN-CONTAINING PROTEIN"/>
    <property type="match status" value="1"/>
</dbReference>
<dbReference type="Pfam" id="PF08031">
    <property type="entry name" value="BBE"/>
    <property type="match status" value="1"/>
</dbReference>
<feature type="domain" description="FAD-binding PCMH-type" evidence="6">
    <location>
        <begin position="54"/>
        <end position="230"/>
    </location>
</feature>
<comment type="caution">
    <text evidence="7">The sequence shown here is derived from an EMBL/GenBank/DDBJ whole genome shotgun (WGS) entry which is preliminary data.</text>
</comment>
<dbReference type="InterPro" id="IPR016166">
    <property type="entry name" value="FAD-bd_PCMH"/>
</dbReference>
<keyword evidence="4" id="KW-0560">Oxidoreductase</keyword>
<evidence type="ECO:0000256" key="3">
    <source>
        <dbReference type="ARBA" id="ARBA00022827"/>
    </source>
</evidence>
<keyword evidence="3" id="KW-0274">FAD</keyword>
<keyword evidence="5" id="KW-0732">Signal</keyword>
<keyword evidence="2" id="KW-0285">Flavoprotein</keyword>
<evidence type="ECO:0000256" key="2">
    <source>
        <dbReference type="ARBA" id="ARBA00022630"/>
    </source>
</evidence>
<dbReference type="Gene3D" id="3.40.462.20">
    <property type="match status" value="1"/>
</dbReference>
<dbReference type="PANTHER" id="PTHR42973">
    <property type="entry name" value="BINDING OXIDOREDUCTASE, PUTATIVE (AFU_ORTHOLOGUE AFUA_1G17690)-RELATED"/>
    <property type="match status" value="1"/>
</dbReference>